<sequence length="146" mass="16367">HYDEISEYPSRDLVLDCMLTRWIALGLKRQTSSQLLPDVGNELTSLPNTMLAMRLKTESKFVTISLHPFLWAENSLSQAQLFGRCAYLPLLFTLARHTALSVFLPQRQLEGSQNGSTGPTIHYDAGANATPPDRTGKHRRAVNENE</sequence>
<evidence type="ECO:0000256" key="1">
    <source>
        <dbReference type="SAM" id="MobiDB-lite"/>
    </source>
</evidence>
<proteinExistence type="predicted"/>
<evidence type="ECO:0000313" key="3">
    <source>
        <dbReference type="WBParaSite" id="maker-unitig_29329-snap-gene-0.1-mRNA-1"/>
    </source>
</evidence>
<evidence type="ECO:0000313" key="2">
    <source>
        <dbReference type="Proteomes" id="UP000095280"/>
    </source>
</evidence>
<feature type="region of interest" description="Disordered" evidence="1">
    <location>
        <begin position="111"/>
        <end position="146"/>
    </location>
</feature>
<name>A0A1I8FD85_9PLAT</name>
<dbReference type="AlphaFoldDB" id="A0A1I8FD85"/>
<dbReference type="WBParaSite" id="maker-unitig_29329-snap-gene-0.1-mRNA-1">
    <property type="protein sequence ID" value="maker-unitig_29329-snap-gene-0.1-mRNA-1"/>
    <property type="gene ID" value="maker-unitig_29329-snap-gene-0.1"/>
</dbReference>
<organism evidence="2 3">
    <name type="scientific">Macrostomum lignano</name>
    <dbReference type="NCBI Taxonomy" id="282301"/>
    <lineage>
        <taxon>Eukaryota</taxon>
        <taxon>Metazoa</taxon>
        <taxon>Spiralia</taxon>
        <taxon>Lophotrochozoa</taxon>
        <taxon>Platyhelminthes</taxon>
        <taxon>Rhabditophora</taxon>
        <taxon>Macrostomorpha</taxon>
        <taxon>Macrostomida</taxon>
        <taxon>Macrostomidae</taxon>
        <taxon>Macrostomum</taxon>
    </lineage>
</organism>
<reference evidence="3" key="1">
    <citation type="submission" date="2016-11" db="UniProtKB">
        <authorList>
            <consortium name="WormBaseParasite"/>
        </authorList>
    </citation>
    <scope>IDENTIFICATION</scope>
</reference>
<protein>
    <submittedName>
        <fullName evidence="3">Pecanex_C domain-containing protein</fullName>
    </submittedName>
</protein>
<accession>A0A1I8FD85</accession>
<dbReference type="Proteomes" id="UP000095280">
    <property type="component" value="Unplaced"/>
</dbReference>
<keyword evidence="2" id="KW-1185">Reference proteome</keyword>